<protein>
    <submittedName>
        <fullName evidence="1">Uncharacterized protein</fullName>
    </submittedName>
</protein>
<proteinExistence type="evidence at transcript level"/>
<evidence type="ECO:0000313" key="1">
    <source>
        <dbReference type="EMBL" id="ACR33957.1"/>
    </source>
</evidence>
<dbReference type="EMBL" id="BT083604">
    <property type="protein sequence ID" value="ACR33957.1"/>
    <property type="molecule type" value="mRNA"/>
</dbReference>
<organism evidence="1">
    <name type="scientific">Zea mays</name>
    <name type="common">Maize</name>
    <dbReference type="NCBI Taxonomy" id="4577"/>
    <lineage>
        <taxon>Eukaryota</taxon>
        <taxon>Viridiplantae</taxon>
        <taxon>Streptophyta</taxon>
        <taxon>Embryophyta</taxon>
        <taxon>Tracheophyta</taxon>
        <taxon>Spermatophyta</taxon>
        <taxon>Magnoliopsida</taxon>
        <taxon>Liliopsida</taxon>
        <taxon>Poales</taxon>
        <taxon>Poaceae</taxon>
        <taxon>PACMAD clade</taxon>
        <taxon>Panicoideae</taxon>
        <taxon>Andropogonodae</taxon>
        <taxon>Andropogoneae</taxon>
        <taxon>Tripsacinae</taxon>
        <taxon>Zea</taxon>
    </lineage>
</organism>
<accession>C4IYF7</accession>
<reference evidence="1" key="2">
    <citation type="submission" date="2012-06" db="EMBL/GenBank/DDBJ databases">
        <authorList>
            <person name="Yu Y."/>
            <person name="Currie J."/>
            <person name="Lomeli R."/>
            <person name="Angelova A."/>
            <person name="Collura K."/>
            <person name="Wissotski M."/>
            <person name="Campos D."/>
            <person name="Kudrna D."/>
            <person name="Golser W."/>
            <person name="Ashely E."/>
            <person name="Descour A."/>
            <person name="Fernandes J."/>
            <person name="Soderlund C."/>
            <person name="Walbot V."/>
        </authorList>
    </citation>
    <scope>NUCLEOTIDE SEQUENCE</scope>
    <source>
        <strain evidence="1">B73</strain>
    </source>
</reference>
<dbReference type="AlphaFoldDB" id="C4IYF7"/>
<name>C4IYF7_MAIZE</name>
<reference evidence="1" key="1">
    <citation type="journal article" date="2009" name="PLoS Genet.">
        <title>Sequencing, mapping, and analysis of 27,455 maize full-length cDNAs.</title>
        <authorList>
            <person name="Soderlund C."/>
            <person name="Descour A."/>
            <person name="Kudrna D."/>
            <person name="Bomhoff M."/>
            <person name="Boyd L."/>
            <person name="Currie J."/>
            <person name="Angelova A."/>
            <person name="Collura K."/>
            <person name="Wissotski M."/>
            <person name="Ashley E."/>
            <person name="Morrow D."/>
            <person name="Fernandes J."/>
            <person name="Walbot V."/>
            <person name="Yu Y."/>
        </authorList>
    </citation>
    <scope>NUCLEOTIDE SEQUENCE</scope>
    <source>
        <strain evidence="1">B73</strain>
    </source>
</reference>
<sequence>MRGIHKIYINLYRCCRHWKPATSSCAKQLAT</sequence>